<reference evidence="3 4" key="1">
    <citation type="journal article" date="2022" name="Gigascience">
        <title>A chromosome-level genome assembly and annotation of the desert horned lizard, Phrynosoma platyrhinos, provides insight into chromosomal rearrangements among reptiles.</title>
        <authorList>
            <person name="Koochekian N."/>
            <person name="Ascanio A."/>
            <person name="Farleigh K."/>
            <person name="Card D.C."/>
            <person name="Schield D.R."/>
            <person name="Castoe T.A."/>
            <person name="Jezkova T."/>
        </authorList>
    </citation>
    <scope>NUCLEOTIDE SEQUENCE [LARGE SCALE GENOMIC DNA]</scope>
    <source>
        <strain evidence="3">NK-2021</strain>
    </source>
</reference>
<dbReference type="CDD" id="cd07936">
    <property type="entry name" value="SCAN"/>
    <property type="match status" value="1"/>
</dbReference>
<comment type="caution">
    <text evidence="3">The sequence shown here is derived from an EMBL/GenBank/DDBJ whole genome shotgun (WGS) entry which is preliminary data.</text>
</comment>
<dbReference type="Pfam" id="PF02023">
    <property type="entry name" value="SCAN"/>
    <property type="match status" value="1"/>
</dbReference>
<dbReference type="InterPro" id="IPR050916">
    <property type="entry name" value="SCAN-C2H2_zinc_finger"/>
</dbReference>
<dbReference type="EMBL" id="JAIPUX010000439">
    <property type="protein sequence ID" value="KAH0629290.1"/>
    <property type="molecule type" value="Genomic_DNA"/>
</dbReference>
<dbReference type="Proteomes" id="UP000826234">
    <property type="component" value="Unassembled WGS sequence"/>
</dbReference>
<feature type="domain" description="SCAN box" evidence="2">
    <location>
        <begin position="141"/>
        <end position="219"/>
    </location>
</feature>
<dbReference type="SMART" id="SM00431">
    <property type="entry name" value="SCAN"/>
    <property type="match status" value="1"/>
</dbReference>
<evidence type="ECO:0000313" key="3">
    <source>
        <dbReference type="EMBL" id="KAH0629290.1"/>
    </source>
</evidence>
<organism evidence="3 4">
    <name type="scientific">Phrynosoma platyrhinos</name>
    <name type="common">Desert horned lizard</name>
    <dbReference type="NCBI Taxonomy" id="52577"/>
    <lineage>
        <taxon>Eukaryota</taxon>
        <taxon>Metazoa</taxon>
        <taxon>Chordata</taxon>
        <taxon>Craniata</taxon>
        <taxon>Vertebrata</taxon>
        <taxon>Euteleostomi</taxon>
        <taxon>Lepidosauria</taxon>
        <taxon>Squamata</taxon>
        <taxon>Bifurcata</taxon>
        <taxon>Unidentata</taxon>
        <taxon>Episquamata</taxon>
        <taxon>Toxicofera</taxon>
        <taxon>Iguania</taxon>
        <taxon>Phrynosomatidae</taxon>
        <taxon>Phrynosomatinae</taxon>
        <taxon>Phrynosoma</taxon>
    </lineage>
</organism>
<dbReference type="PANTHER" id="PTHR45935:SF15">
    <property type="entry name" value="SCAN BOX DOMAIN-CONTAINING PROTEIN"/>
    <property type="match status" value="1"/>
</dbReference>
<dbReference type="Gene3D" id="1.10.4020.10">
    <property type="entry name" value="DNA breaking-rejoining enzymes"/>
    <property type="match status" value="1"/>
</dbReference>
<gene>
    <name evidence="3" type="ORF">JD844_011238</name>
</gene>
<name>A0ABQ7THQ4_PHRPL</name>
<keyword evidence="1" id="KW-0539">Nucleus</keyword>
<dbReference type="PROSITE" id="PS50804">
    <property type="entry name" value="SCAN_BOX"/>
    <property type="match status" value="1"/>
</dbReference>
<dbReference type="InterPro" id="IPR038269">
    <property type="entry name" value="SCAN_sf"/>
</dbReference>
<dbReference type="InterPro" id="IPR003309">
    <property type="entry name" value="SCAN_dom"/>
</dbReference>
<proteinExistence type="predicted"/>
<dbReference type="SUPFAM" id="SSF47353">
    <property type="entry name" value="Retrovirus capsid dimerization domain-like"/>
    <property type="match status" value="1"/>
</dbReference>
<protein>
    <recommendedName>
        <fullName evidence="2">SCAN box domain-containing protein</fullName>
    </recommendedName>
</protein>
<evidence type="ECO:0000256" key="1">
    <source>
        <dbReference type="ARBA" id="ARBA00023242"/>
    </source>
</evidence>
<keyword evidence="4" id="KW-1185">Reference proteome</keyword>
<evidence type="ECO:0000313" key="4">
    <source>
        <dbReference type="Proteomes" id="UP000826234"/>
    </source>
</evidence>
<accession>A0ABQ7THQ4</accession>
<evidence type="ECO:0000259" key="2">
    <source>
        <dbReference type="PROSITE" id="PS50804"/>
    </source>
</evidence>
<sequence>MEKQALEDPTEGLEGTGRDIFSIQSGIIRDLPRWIVPRQEGIPQRLESQWQDFLKTMQSSPVRWGSPQLPELASWDDLVTFERMFRACQWPRRDAATRLMPAFSPDAQQAASCLHSRDKIDYGKVKAAFLQGNSIGTEIHRQRFRQFCYHEAEGPREVCSRLRELCHCWLEPESRTKEQIIELLILEQFLTVLPQEIQGQVREHSPETCAQAVALAEGFILRQQKGERQEEEGTELFQEVAVDFSDAQRVPLDARQRQLGKEARRQDNSLGKDIFGLHYFPY</sequence>
<dbReference type="PANTHER" id="PTHR45935">
    <property type="entry name" value="PROTEIN ZBED8-RELATED"/>
    <property type="match status" value="1"/>
</dbReference>